<keyword evidence="1" id="KW-1133">Transmembrane helix</keyword>
<organism evidence="2 3">
    <name type="scientific">Leucocoprinus birnbaumii</name>
    <dbReference type="NCBI Taxonomy" id="56174"/>
    <lineage>
        <taxon>Eukaryota</taxon>
        <taxon>Fungi</taxon>
        <taxon>Dikarya</taxon>
        <taxon>Basidiomycota</taxon>
        <taxon>Agaricomycotina</taxon>
        <taxon>Agaricomycetes</taxon>
        <taxon>Agaricomycetidae</taxon>
        <taxon>Agaricales</taxon>
        <taxon>Agaricineae</taxon>
        <taxon>Agaricaceae</taxon>
        <taxon>Leucocoprinus</taxon>
    </lineage>
</organism>
<proteinExistence type="predicted"/>
<keyword evidence="1" id="KW-0812">Transmembrane</keyword>
<accession>A0AAD5YP02</accession>
<feature type="transmembrane region" description="Helical" evidence="1">
    <location>
        <begin position="76"/>
        <end position="94"/>
    </location>
</feature>
<evidence type="ECO:0000313" key="3">
    <source>
        <dbReference type="Proteomes" id="UP001213000"/>
    </source>
</evidence>
<evidence type="ECO:0000256" key="1">
    <source>
        <dbReference type="SAM" id="Phobius"/>
    </source>
</evidence>
<dbReference type="EMBL" id="JANIEX010001362">
    <property type="protein sequence ID" value="KAJ3558865.1"/>
    <property type="molecule type" value="Genomic_DNA"/>
</dbReference>
<sequence length="262" mass="29290">MTDQYGYTVADYALFSEGFKIANYGLVIAITTLVYDSIRLLPLEVQYIYRVLVTNANHTPHRHGADIFCCDLKQTIISFIAVLLPITLKVMLVIRLRAVWNNSRAVAATAQILNDILWTIDKSPVENCWVGGSGSDIPLSDIMFIKATTTFNFMRAGSALIESILTFVRFIMTLQNIRGAGSTFHERISHIKNVTPLLYVFYRDGTLLFIPVLVLAIVDAISLSVSLPQTLGSFVFANTNFWPVLLYVFYAMAVCILSSPKF</sequence>
<keyword evidence="3" id="KW-1185">Reference proteome</keyword>
<dbReference type="AlphaFoldDB" id="A0AAD5YP02"/>
<comment type="caution">
    <text evidence="2">The sequence shown here is derived from an EMBL/GenBank/DDBJ whole genome shotgun (WGS) entry which is preliminary data.</text>
</comment>
<keyword evidence="1" id="KW-0472">Membrane</keyword>
<gene>
    <name evidence="2" type="ORF">NP233_g11410</name>
</gene>
<feature type="transmembrane region" description="Helical" evidence="1">
    <location>
        <begin position="207"/>
        <end position="227"/>
    </location>
</feature>
<name>A0AAD5YP02_9AGAR</name>
<evidence type="ECO:0000313" key="2">
    <source>
        <dbReference type="EMBL" id="KAJ3558865.1"/>
    </source>
</evidence>
<feature type="transmembrane region" description="Helical" evidence="1">
    <location>
        <begin position="239"/>
        <end position="257"/>
    </location>
</feature>
<dbReference type="Proteomes" id="UP001213000">
    <property type="component" value="Unassembled WGS sequence"/>
</dbReference>
<reference evidence="2" key="1">
    <citation type="submission" date="2022-07" db="EMBL/GenBank/DDBJ databases">
        <title>Genome Sequence of Leucocoprinus birnbaumii.</title>
        <authorList>
            <person name="Buettner E."/>
        </authorList>
    </citation>
    <scope>NUCLEOTIDE SEQUENCE</scope>
    <source>
        <strain evidence="2">VT141</strain>
    </source>
</reference>
<protein>
    <submittedName>
        <fullName evidence="2">Uncharacterized protein</fullName>
    </submittedName>
</protein>